<dbReference type="EMBL" id="CP120983">
    <property type="protein sequence ID" value="WLQ67584.1"/>
    <property type="molecule type" value="Genomic_DNA"/>
</dbReference>
<dbReference type="Pfam" id="PF01381">
    <property type="entry name" value="HTH_3"/>
    <property type="match status" value="1"/>
</dbReference>
<dbReference type="SUPFAM" id="SSF47413">
    <property type="entry name" value="lambda repressor-like DNA-binding domains"/>
    <property type="match status" value="1"/>
</dbReference>
<accession>A0ABY9JLC7</accession>
<dbReference type="PROSITE" id="PS50943">
    <property type="entry name" value="HTH_CROC1"/>
    <property type="match status" value="1"/>
</dbReference>
<organism evidence="2 3">
    <name type="scientific">Streptomyces glycanivorans</name>
    <dbReference type="NCBI Taxonomy" id="3033808"/>
    <lineage>
        <taxon>Bacteria</taxon>
        <taxon>Bacillati</taxon>
        <taxon>Actinomycetota</taxon>
        <taxon>Actinomycetes</taxon>
        <taxon>Kitasatosporales</taxon>
        <taxon>Streptomycetaceae</taxon>
        <taxon>Streptomyces</taxon>
    </lineage>
</organism>
<proteinExistence type="predicted"/>
<dbReference type="CDD" id="cd00093">
    <property type="entry name" value="HTH_XRE"/>
    <property type="match status" value="1"/>
</dbReference>
<evidence type="ECO:0000313" key="2">
    <source>
        <dbReference type="EMBL" id="WLQ67584.1"/>
    </source>
</evidence>
<keyword evidence="3" id="KW-1185">Reference proteome</keyword>
<dbReference type="Proteomes" id="UP001224433">
    <property type="component" value="Chromosome"/>
</dbReference>
<evidence type="ECO:0000313" key="3">
    <source>
        <dbReference type="Proteomes" id="UP001224433"/>
    </source>
</evidence>
<dbReference type="InterPro" id="IPR010982">
    <property type="entry name" value="Lambda_DNA-bd_dom_sf"/>
</dbReference>
<name>A0ABY9JLC7_9ACTN</name>
<dbReference type="RefSeq" id="WP_266412440.1">
    <property type="nucleotide sequence ID" value="NZ_CP120983.1"/>
</dbReference>
<sequence length="142" mass="15501">MTTERQFAELLDRLFRDMHPKGRGPYTYAEVSAGIRESTGTSISASAIQQLRTGSNRNPKLETIRALAAFFGVPPAYFFDAKESEQIEAELALLTTMRDADVRAVALRAAGLSTETLSTISGFIERARALEGLHDDPAKPNA</sequence>
<evidence type="ECO:0000259" key="1">
    <source>
        <dbReference type="PROSITE" id="PS50943"/>
    </source>
</evidence>
<feature type="domain" description="HTH cro/C1-type" evidence="1">
    <location>
        <begin position="43"/>
        <end position="78"/>
    </location>
</feature>
<dbReference type="InterPro" id="IPR001387">
    <property type="entry name" value="Cro/C1-type_HTH"/>
</dbReference>
<gene>
    <name evidence="2" type="ORF">P8A20_30235</name>
</gene>
<protein>
    <submittedName>
        <fullName evidence="2">Helix-turn-helix transcriptional regulator</fullName>
    </submittedName>
</protein>
<reference evidence="2 3" key="1">
    <citation type="submission" date="2023-03" db="EMBL/GenBank/DDBJ databases">
        <title>Isolation and description of six Streptomyces strains from soil environments, able to metabolize different microbial glucans.</title>
        <authorList>
            <person name="Widen T."/>
            <person name="Larsbrink J."/>
        </authorList>
    </citation>
    <scope>NUCLEOTIDE SEQUENCE [LARGE SCALE GENOMIC DNA]</scope>
    <source>
        <strain evidence="2 3">Alt3</strain>
    </source>
</reference>
<dbReference type="Gene3D" id="1.10.260.40">
    <property type="entry name" value="lambda repressor-like DNA-binding domains"/>
    <property type="match status" value="1"/>
</dbReference>